<evidence type="ECO:0000313" key="11">
    <source>
        <dbReference type="EMBL" id="PEJ35660.1"/>
    </source>
</evidence>
<dbReference type="InterPro" id="IPR003660">
    <property type="entry name" value="HAMP_dom"/>
</dbReference>
<dbReference type="InterPro" id="IPR004089">
    <property type="entry name" value="MCPsignal_dom"/>
</dbReference>
<comment type="subcellular location">
    <subcellularLocation>
        <location evidence="1">Cell membrane</location>
    </subcellularLocation>
</comment>
<keyword evidence="7" id="KW-0175">Coiled coil</keyword>
<evidence type="ECO:0000256" key="3">
    <source>
        <dbReference type="ARBA" id="ARBA00023136"/>
    </source>
</evidence>
<comment type="similarity">
    <text evidence="5">Belongs to the methyl-accepting chemotaxis (MCP) protein family.</text>
</comment>
<evidence type="ECO:0000259" key="9">
    <source>
        <dbReference type="PROSITE" id="PS50111"/>
    </source>
</evidence>
<dbReference type="EMBL" id="NUEQ01000012">
    <property type="protein sequence ID" value="PEJ35660.1"/>
    <property type="molecule type" value="Genomic_DNA"/>
</dbReference>
<reference evidence="11 12" key="1">
    <citation type="submission" date="2017-09" db="EMBL/GenBank/DDBJ databases">
        <title>Large-scale bioinformatics analysis of Bacillus genomes uncovers conserved roles of natural products in bacterial physiology.</title>
        <authorList>
            <consortium name="Agbiome Team Llc"/>
            <person name="Bleich R.M."/>
            <person name="Kirk G.J."/>
            <person name="Santa Maria K.C."/>
            <person name="Allen S.E."/>
            <person name="Farag S."/>
            <person name="Shank E.A."/>
            <person name="Bowers A."/>
        </authorList>
    </citation>
    <scope>NUCLEOTIDE SEQUENCE [LARGE SCALE GENOMIC DNA]</scope>
    <source>
        <strain evidence="11 12">AFS003229</strain>
    </source>
</reference>
<comment type="caution">
    <text evidence="11">The sequence shown here is derived from an EMBL/GenBank/DDBJ whole genome shotgun (WGS) entry which is preliminary data.</text>
</comment>
<evidence type="ECO:0000256" key="7">
    <source>
        <dbReference type="SAM" id="Coils"/>
    </source>
</evidence>
<dbReference type="GO" id="GO:0007165">
    <property type="term" value="P:signal transduction"/>
    <property type="evidence" value="ECO:0007669"/>
    <property type="project" value="UniProtKB-KW"/>
</dbReference>
<evidence type="ECO:0000313" key="12">
    <source>
        <dbReference type="Proteomes" id="UP000220106"/>
    </source>
</evidence>
<dbReference type="Pfam" id="PF00015">
    <property type="entry name" value="MCPsignal"/>
    <property type="match status" value="1"/>
</dbReference>
<dbReference type="AlphaFoldDB" id="A0AAX0S521"/>
<name>A0AAX0S521_9BACI</name>
<gene>
    <name evidence="11" type="ORF">CN689_06270</name>
</gene>
<dbReference type="PROSITE" id="PS50111">
    <property type="entry name" value="CHEMOTAXIS_TRANSDUC_2"/>
    <property type="match status" value="1"/>
</dbReference>
<dbReference type="Gene3D" id="6.10.340.10">
    <property type="match status" value="1"/>
</dbReference>
<protein>
    <recommendedName>
        <fullName evidence="13">Methyl-accepting chemotaxis protein</fullName>
    </recommendedName>
</protein>
<dbReference type="Proteomes" id="UP000220106">
    <property type="component" value="Unassembled WGS sequence"/>
</dbReference>
<dbReference type="SMART" id="SM00283">
    <property type="entry name" value="MA"/>
    <property type="match status" value="1"/>
</dbReference>
<keyword evidence="2" id="KW-1003">Cell membrane</keyword>
<keyword evidence="3 8" id="KW-0472">Membrane</keyword>
<feature type="domain" description="HAMP" evidence="10">
    <location>
        <begin position="215"/>
        <end position="268"/>
    </location>
</feature>
<dbReference type="PROSITE" id="PS50885">
    <property type="entry name" value="HAMP"/>
    <property type="match status" value="1"/>
</dbReference>
<dbReference type="SUPFAM" id="SSF58104">
    <property type="entry name" value="Methyl-accepting chemotaxis protein (MCP) signaling domain"/>
    <property type="match status" value="1"/>
</dbReference>
<feature type="coiled-coil region" evidence="7">
    <location>
        <begin position="163"/>
        <end position="194"/>
    </location>
</feature>
<organism evidence="11 12">
    <name type="scientific">Peribacillus butanolivorans</name>
    <dbReference type="NCBI Taxonomy" id="421767"/>
    <lineage>
        <taxon>Bacteria</taxon>
        <taxon>Bacillati</taxon>
        <taxon>Bacillota</taxon>
        <taxon>Bacilli</taxon>
        <taxon>Bacillales</taxon>
        <taxon>Bacillaceae</taxon>
        <taxon>Peribacillus</taxon>
    </lineage>
</organism>
<dbReference type="CDD" id="cd11386">
    <property type="entry name" value="MCP_signal"/>
    <property type="match status" value="1"/>
</dbReference>
<dbReference type="GO" id="GO:0005886">
    <property type="term" value="C:plasma membrane"/>
    <property type="evidence" value="ECO:0007669"/>
    <property type="project" value="UniProtKB-SubCell"/>
</dbReference>
<evidence type="ECO:0000256" key="6">
    <source>
        <dbReference type="PROSITE-ProRule" id="PRU00284"/>
    </source>
</evidence>
<dbReference type="Pfam" id="PF00672">
    <property type="entry name" value="HAMP"/>
    <property type="match status" value="1"/>
</dbReference>
<keyword evidence="8" id="KW-0812">Transmembrane</keyword>
<dbReference type="SMART" id="SM00304">
    <property type="entry name" value="HAMP"/>
    <property type="match status" value="1"/>
</dbReference>
<dbReference type="Pfam" id="PF12729">
    <property type="entry name" value="4HB_MCP_1"/>
    <property type="match status" value="1"/>
</dbReference>
<feature type="transmembrane region" description="Helical" evidence="8">
    <location>
        <begin position="17"/>
        <end position="38"/>
    </location>
</feature>
<evidence type="ECO:0000256" key="4">
    <source>
        <dbReference type="ARBA" id="ARBA00023224"/>
    </source>
</evidence>
<dbReference type="CDD" id="cd06225">
    <property type="entry name" value="HAMP"/>
    <property type="match status" value="1"/>
</dbReference>
<dbReference type="InterPro" id="IPR024478">
    <property type="entry name" value="HlyB_4HB_MCP"/>
</dbReference>
<keyword evidence="8" id="KW-1133">Transmembrane helix</keyword>
<dbReference type="Gene3D" id="1.10.287.950">
    <property type="entry name" value="Methyl-accepting chemotaxis protein"/>
    <property type="match status" value="1"/>
</dbReference>
<feature type="domain" description="Methyl-accepting transducer" evidence="9">
    <location>
        <begin position="287"/>
        <end position="523"/>
    </location>
</feature>
<dbReference type="PANTHER" id="PTHR32089:SF112">
    <property type="entry name" value="LYSOZYME-LIKE PROTEIN-RELATED"/>
    <property type="match status" value="1"/>
</dbReference>
<evidence type="ECO:0000259" key="10">
    <source>
        <dbReference type="PROSITE" id="PS50885"/>
    </source>
</evidence>
<evidence type="ECO:0008006" key="13">
    <source>
        <dbReference type="Google" id="ProtNLM"/>
    </source>
</evidence>
<sequence>MINWRVFNVKLSVSKKLWAGFLSILIFLMTIGFFYLWIITDLNKQYTFLLDDRVKKINLVDEMINKQQAVSNDVRGYIIYKDSTYLENRVVKNEMFEEAYENLGKTFTSQDDIELLEEIHNAKLEYMELAEEIIISMQQGDSVKELDITEKTDKASVLEKTILEKAEKLSDNQNAYLQETREDLNDKVRDMERIIVLLIIFGFILSIILPIALSRSISRPVRKLTEAIGQVAGGNLQIEEIRIRNKDEIGEMACAFNKMVAELKAIVLNMRDSSSQLAVQAEQMSASSEESLASSEMVATTAEENMRGTARQVTIVENSVNSMNEMAAAIEQITESNVEMLTSAESVNSLVQQGSNIIDDVTTQMNNINTTIHESASIMEVMSKHSSEIQRVTTLITDISEQTNLLALNAAIEAARAGENGKGFAVVADEVRKLAEQSKISASEIEKMVKLIEEATEKGVESINIGSKKAEDGLSASANSLQVFNHIKSAVGGVSEQIESVSSAIEEIQAMTKDVAAGANAIKEIAVTSAERANDTSAATEEQHAATEQISEGAQSLATLAESLKMEVNHFKI</sequence>
<keyword evidence="4 6" id="KW-0807">Transducer</keyword>
<evidence type="ECO:0000256" key="2">
    <source>
        <dbReference type="ARBA" id="ARBA00022475"/>
    </source>
</evidence>
<dbReference type="PANTHER" id="PTHR32089">
    <property type="entry name" value="METHYL-ACCEPTING CHEMOTAXIS PROTEIN MCPB"/>
    <property type="match status" value="1"/>
</dbReference>
<proteinExistence type="inferred from homology"/>
<accession>A0AAX0S521</accession>
<evidence type="ECO:0000256" key="8">
    <source>
        <dbReference type="SAM" id="Phobius"/>
    </source>
</evidence>
<feature type="transmembrane region" description="Helical" evidence="8">
    <location>
        <begin position="194"/>
        <end position="213"/>
    </location>
</feature>
<evidence type="ECO:0000256" key="5">
    <source>
        <dbReference type="ARBA" id="ARBA00029447"/>
    </source>
</evidence>
<evidence type="ECO:0000256" key="1">
    <source>
        <dbReference type="ARBA" id="ARBA00004236"/>
    </source>
</evidence>